<evidence type="ECO:0000313" key="2">
    <source>
        <dbReference type="EMBL" id="GEN86880.1"/>
    </source>
</evidence>
<evidence type="ECO:0000256" key="1">
    <source>
        <dbReference type="SAM" id="Phobius"/>
    </source>
</evidence>
<organism evidence="2 3">
    <name type="scientific">Oceanobacillus sojae</name>
    <dbReference type="NCBI Taxonomy" id="582851"/>
    <lineage>
        <taxon>Bacteria</taxon>
        <taxon>Bacillati</taxon>
        <taxon>Bacillota</taxon>
        <taxon>Bacilli</taxon>
        <taxon>Bacillales</taxon>
        <taxon>Bacillaceae</taxon>
        <taxon>Oceanobacillus</taxon>
    </lineage>
</organism>
<feature type="transmembrane region" description="Helical" evidence="1">
    <location>
        <begin position="33"/>
        <end position="58"/>
    </location>
</feature>
<feature type="transmembrane region" description="Helical" evidence="1">
    <location>
        <begin position="187"/>
        <end position="207"/>
    </location>
</feature>
<dbReference type="RefSeq" id="WP_147209894.1">
    <property type="nucleotide sequence ID" value="NZ_BJYM01000005.1"/>
</dbReference>
<feature type="transmembrane region" description="Helical" evidence="1">
    <location>
        <begin position="64"/>
        <end position="81"/>
    </location>
</feature>
<comment type="caution">
    <text evidence="2">The sequence shown here is derived from an EMBL/GenBank/DDBJ whole genome shotgun (WGS) entry which is preliminary data.</text>
</comment>
<keyword evidence="3" id="KW-1185">Reference proteome</keyword>
<keyword evidence="1" id="KW-0812">Transmembrane</keyword>
<protein>
    <recommendedName>
        <fullName evidence="4">Beta-carotene 15,15'-monooxygenase</fullName>
    </recommendedName>
</protein>
<dbReference type="AlphaFoldDB" id="A0A511ZHG7"/>
<keyword evidence="1" id="KW-1133">Transmembrane helix</keyword>
<dbReference type="EMBL" id="BJYM01000005">
    <property type="protein sequence ID" value="GEN86880.1"/>
    <property type="molecule type" value="Genomic_DNA"/>
</dbReference>
<feature type="transmembrane region" description="Helical" evidence="1">
    <location>
        <begin position="213"/>
        <end position="233"/>
    </location>
</feature>
<feature type="transmembrane region" description="Helical" evidence="1">
    <location>
        <begin position="6"/>
        <end position="26"/>
    </location>
</feature>
<evidence type="ECO:0000313" key="3">
    <source>
        <dbReference type="Proteomes" id="UP000321558"/>
    </source>
</evidence>
<evidence type="ECO:0008006" key="4">
    <source>
        <dbReference type="Google" id="ProtNLM"/>
    </source>
</evidence>
<sequence length="342" mass="39675">MRVNRLQISILLMILSIIMISSFIIFRLSNINSLTVILLTLALIILCPLSIYFFLILPGSMPKILLYLSFILCLGLSYFIIPSSQKYFFNEILVWLLPIVQISVAIIIVYNIVKGIIRYKEINSNGGYTFLETARRLLEPKLGKGFFLEAVITEISIFYYAVLVWFKKINIKRSEVFTYHKTSQIKTIVIVFSIIIVLEGALFHFVIQWWSNIAAWIFTVLNIYALLYMVGLYNSARFLPHVINQNSLIIRLGYQSSVELEIRNIESIKNAKQGGIEDKIPKDTYYSLLNMDSPQYEIILKEPVLMKGTYGRKKQVKTVVFRSDEPIKMIDRINRIREQKSK</sequence>
<accession>A0A511ZHG7</accession>
<dbReference type="Proteomes" id="UP000321558">
    <property type="component" value="Unassembled WGS sequence"/>
</dbReference>
<gene>
    <name evidence="2" type="ORF">OSO01_16190</name>
</gene>
<dbReference type="OrthoDB" id="875405at2"/>
<proteinExistence type="predicted"/>
<reference evidence="2 3" key="1">
    <citation type="submission" date="2019-07" db="EMBL/GenBank/DDBJ databases">
        <title>Whole genome shotgun sequence of Oceanobacillus sojae NBRC 105379.</title>
        <authorList>
            <person name="Hosoyama A."/>
            <person name="Uohara A."/>
            <person name="Ohji S."/>
            <person name="Ichikawa N."/>
        </authorList>
    </citation>
    <scope>NUCLEOTIDE SEQUENCE [LARGE SCALE GENOMIC DNA]</scope>
    <source>
        <strain evidence="2 3">NBRC 105379</strain>
    </source>
</reference>
<name>A0A511ZHG7_9BACI</name>
<feature type="transmembrane region" description="Helical" evidence="1">
    <location>
        <begin position="93"/>
        <end position="113"/>
    </location>
</feature>
<keyword evidence="1" id="KW-0472">Membrane</keyword>